<dbReference type="OrthoDB" id="5513193at2"/>
<dbReference type="AlphaFoldDB" id="A0A437LY28"/>
<dbReference type="EMBL" id="SACN01000003">
    <property type="protein sequence ID" value="RVT90236.1"/>
    <property type="molecule type" value="Genomic_DNA"/>
</dbReference>
<proteinExistence type="predicted"/>
<evidence type="ECO:0000256" key="1">
    <source>
        <dbReference type="ARBA" id="ARBA00023125"/>
    </source>
</evidence>
<sequence length="316" mass="35409">MAADRHRQIEDAILLRARETHTYFGFEELRADAQLFASWARNHERTVVPAEPDTVRSFLKSQISSGEERDAVARMFANIMRLHSLASDLPEGWRDAMQSMANESLAEIILDPQAARDARLSHRIPFCFEAMLSMDADNTQDVRDLALLGVAVDTGASRSRLVAVRWEEVSWHVSGVGALQAASHLQEPIALCRRTVAALRAWARESGADSGKIFRRLHRASSQDDQIWTLGASLTPQSVPLIYRRLLEKARAIGLLGTIADNEFVALRRHINGHSTRGLYARRLLSEGRNDGEIMIAMGLKSRIQARRYRKAFAAC</sequence>
<organism evidence="4 5">
    <name type="scientific">Sphingomonas crocodyli</name>
    <dbReference type="NCBI Taxonomy" id="1979270"/>
    <lineage>
        <taxon>Bacteria</taxon>
        <taxon>Pseudomonadati</taxon>
        <taxon>Pseudomonadota</taxon>
        <taxon>Alphaproteobacteria</taxon>
        <taxon>Sphingomonadales</taxon>
        <taxon>Sphingomonadaceae</taxon>
        <taxon>Sphingomonas</taxon>
    </lineage>
</organism>
<keyword evidence="5" id="KW-1185">Reference proteome</keyword>
<dbReference type="GO" id="GO:0003677">
    <property type="term" value="F:DNA binding"/>
    <property type="evidence" value="ECO:0007669"/>
    <property type="project" value="UniProtKB-KW"/>
</dbReference>
<dbReference type="InterPro" id="IPR013762">
    <property type="entry name" value="Integrase-like_cat_sf"/>
</dbReference>
<comment type="caution">
    <text evidence="4">The sequence shown here is derived from an EMBL/GenBank/DDBJ whole genome shotgun (WGS) entry which is preliminary data.</text>
</comment>
<dbReference type="RefSeq" id="WP_127745488.1">
    <property type="nucleotide sequence ID" value="NZ_SACN01000003.1"/>
</dbReference>
<protein>
    <recommendedName>
        <fullName evidence="3">Tyr recombinase domain-containing protein</fullName>
    </recommendedName>
</protein>
<accession>A0A437LY28</accession>
<gene>
    <name evidence="4" type="ORF">EOD43_18245</name>
</gene>
<dbReference type="SUPFAM" id="SSF56349">
    <property type="entry name" value="DNA breaking-rejoining enzymes"/>
    <property type="match status" value="1"/>
</dbReference>
<keyword evidence="2" id="KW-0233">DNA recombination</keyword>
<dbReference type="SUPFAM" id="SSF47823">
    <property type="entry name" value="lambda integrase-like, N-terminal domain"/>
    <property type="match status" value="1"/>
</dbReference>
<dbReference type="InterPro" id="IPR011010">
    <property type="entry name" value="DNA_brk_join_enz"/>
</dbReference>
<keyword evidence="1" id="KW-0238">DNA-binding</keyword>
<evidence type="ECO:0000259" key="3">
    <source>
        <dbReference type="PROSITE" id="PS51898"/>
    </source>
</evidence>
<reference evidence="4 5" key="1">
    <citation type="submission" date="2019-01" db="EMBL/GenBank/DDBJ databases">
        <authorList>
            <person name="Chen W.-M."/>
        </authorList>
    </citation>
    <scope>NUCLEOTIDE SEQUENCE [LARGE SCALE GENOMIC DNA]</scope>
    <source>
        <strain evidence="4 5">CCP-7</strain>
    </source>
</reference>
<dbReference type="InterPro" id="IPR010998">
    <property type="entry name" value="Integrase_recombinase_N"/>
</dbReference>
<dbReference type="Gene3D" id="1.10.150.130">
    <property type="match status" value="1"/>
</dbReference>
<dbReference type="GO" id="GO:0015074">
    <property type="term" value="P:DNA integration"/>
    <property type="evidence" value="ECO:0007669"/>
    <property type="project" value="InterPro"/>
</dbReference>
<feature type="domain" description="Tyr recombinase" evidence="3">
    <location>
        <begin position="119"/>
        <end position="316"/>
    </location>
</feature>
<evidence type="ECO:0000313" key="5">
    <source>
        <dbReference type="Proteomes" id="UP000282971"/>
    </source>
</evidence>
<evidence type="ECO:0000313" key="4">
    <source>
        <dbReference type="EMBL" id="RVT90236.1"/>
    </source>
</evidence>
<dbReference type="InterPro" id="IPR002104">
    <property type="entry name" value="Integrase_catalytic"/>
</dbReference>
<evidence type="ECO:0000256" key="2">
    <source>
        <dbReference type="ARBA" id="ARBA00023172"/>
    </source>
</evidence>
<dbReference type="GO" id="GO:0006310">
    <property type="term" value="P:DNA recombination"/>
    <property type="evidence" value="ECO:0007669"/>
    <property type="project" value="UniProtKB-KW"/>
</dbReference>
<name>A0A437LY28_9SPHN</name>
<dbReference type="Gene3D" id="1.10.443.10">
    <property type="entry name" value="Intergrase catalytic core"/>
    <property type="match status" value="1"/>
</dbReference>
<dbReference type="PROSITE" id="PS51898">
    <property type="entry name" value="TYR_RECOMBINASE"/>
    <property type="match status" value="1"/>
</dbReference>
<dbReference type="Proteomes" id="UP000282971">
    <property type="component" value="Unassembled WGS sequence"/>
</dbReference>